<dbReference type="PANTHER" id="PTHR43708:SF5">
    <property type="entry name" value="CONSERVED EXPRESSED OXIDOREDUCTASE (EUROFUNG)-RELATED"/>
    <property type="match status" value="1"/>
</dbReference>
<dbReference type="Proteomes" id="UP000653674">
    <property type="component" value="Unassembled WGS sequence"/>
</dbReference>
<evidence type="ECO:0000259" key="3">
    <source>
        <dbReference type="Pfam" id="PF01408"/>
    </source>
</evidence>
<dbReference type="SUPFAM" id="SSF55347">
    <property type="entry name" value="Glyceraldehyde-3-phosphate dehydrogenase-like, C-terminal domain"/>
    <property type="match status" value="1"/>
</dbReference>
<dbReference type="EMBL" id="BONU01000007">
    <property type="protein sequence ID" value="GIG73126.1"/>
    <property type="molecule type" value="Genomic_DNA"/>
</dbReference>
<evidence type="ECO:0000256" key="1">
    <source>
        <dbReference type="ARBA" id="ARBA00010928"/>
    </source>
</evidence>
<comment type="caution">
    <text evidence="5">The sequence shown here is derived from an EMBL/GenBank/DDBJ whole genome shotgun (WGS) entry which is preliminary data.</text>
</comment>
<evidence type="ECO:0000259" key="4">
    <source>
        <dbReference type="Pfam" id="PF02894"/>
    </source>
</evidence>
<organism evidence="5 6">
    <name type="scientific">Planosporangium flavigriseum</name>
    <dbReference type="NCBI Taxonomy" id="373681"/>
    <lineage>
        <taxon>Bacteria</taxon>
        <taxon>Bacillati</taxon>
        <taxon>Actinomycetota</taxon>
        <taxon>Actinomycetes</taxon>
        <taxon>Micromonosporales</taxon>
        <taxon>Micromonosporaceae</taxon>
        <taxon>Planosporangium</taxon>
    </lineage>
</organism>
<dbReference type="GO" id="GO:0016491">
    <property type="term" value="F:oxidoreductase activity"/>
    <property type="evidence" value="ECO:0007669"/>
    <property type="project" value="UniProtKB-KW"/>
</dbReference>
<dbReference type="AlphaFoldDB" id="A0A8J3PK95"/>
<keyword evidence="2" id="KW-0560">Oxidoreductase</keyword>
<dbReference type="Pfam" id="PF02894">
    <property type="entry name" value="GFO_IDH_MocA_C"/>
    <property type="match status" value="1"/>
</dbReference>
<dbReference type="InterPro" id="IPR051317">
    <property type="entry name" value="Gfo/Idh/MocA_oxidoreduct"/>
</dbReference>
<dbReference type="SUPFAM" id="SSF51735">
    <property type="entry name" value="NAD(P)-binding Rossmann-fold domains"/>
    <property type="match status" value="1"/>
</dbReference>
<accession>A0A8J3PK95</accession>
<dbReference type="InterPro" id="IPR004104">
    <property type="entry name" value="Gfo/Idh/MocA-like_OxRdtase_C"/>
</dbReference>
<gene>
    <name evidence="5" type="ORF">Pfl04_15300</name>
</gene>
<dbReference type="Gene3D" id="3.30.360.10">
    <property type="entry name" value="Dihydrodipicolinate Reductase, domain 2"/>
    <property type="match status" value="1"/>
</dbReference>
<sequence length="357" mass="37816">MFDTATSGGPVRTAVVGYGLAGSAFHAPLIAATDGLALTTVVTSNDERAAAARERYPDVTVVPTVDELLRRRDDIDLVVVASPNSSHVPIGLAALGAGLPVVIDKPVAATVAAASQLRAAAVKNNLLISVYHNRRWDGDARTLRALLAQGLLGTVHRFESRYERWRPQVDASRWREQPGSDVAGGLLYDLGSHLIDQALVLFGPVDSVYAEVGGVRAGAKVDDDVFLALTHANGVRSHLWASAVAADFGPRLRVLGSAGSYVKYGMDVQEDALRSGGTPRDPGWGVEPEAAWGQLGEPGSGRSIPTEAGAYQDFYREIRDALRNGAPPPVTIDEAIEVLAVIEAARRSADEGVTVRM</sequence>
<evidence type="ECO:0000313" key="6">
    <source>
        <dbReference type="Proteomes" id="UP000653674"/>
    </source>
</evidence>
<dbReference type="RefSeq" id="WP_168071718.1">
    <property type="nucleotide sequence ID" value="NZ_BAAAQJ010000003.1"/>
</dbReference>
<evidence type="ECO:0000256" key="2">
    <source>
        <dbReference type="ARBA" id="ARBA00023002"/>
    </source>
</evidence>
<dbReference type="GO" id="GO:0000166">
    <property type="term" value="F:nucleotide binding"/>
    <property type="evidence" value="ECO:0007669"/>
    <property type="project" value="InterPro"/>
</dbReference>
<evidence type="ECO:0000313" key="5">
    <source>
        <dbReference type="EMBL" id="GIG73126.1"/>
    </source>
</evidence>
<protein>
    <submittedName>
        <fullName evidence="5">Oxidoreductase</fullName>
    </submittedName>
</protein>
<keyword evidence="6" id="KW-1185">Reference proteome</keyword>
<dbReference type="Gene3D" id="3.40.50.720">
    <property type="entry name" value="NAD(P)-binding Rossmann-like Domain"/>
    <property type="match status" value="1"/>
</dbReference>
<dbReference type="InterPro" id="IPR000683">
    <property type="entry name" value="Gfo/Idh/MocA-like_OxRdtase_N"/>
</dbReference>
<feature type="domain" description="Gfo/Idh/MocA-like oxidoreductase C-terminal" evidence="4">
    <location>
        <begin position="144"/>
        <end position="356"/>
    </location>
</feature>
<dbReference type="PANTHER" id="PTHR43708">
    <property type="entry name" value="CONSERVED EXPRESSED OXIDOREDUCTASE (EUROFUNG)"/>
    <property type="match status" value="1"/>
</dbReference>
<dbReference type="Pfam" id="PF01408">
    <property type="entry name" value="GFO_IDH_MocA"/>
    <property type="match status" value="1"/>
</dbReference>
<feature type="domain" description="Gfo/Idh/MocA-like oxidoreductase N-terminal" evidence="3">
    <location>
        <begin position="12"/>
        <end position="132"/>
    </location>
</feature>
<dbReference type="InterPro" id="IPR036291">
    <property type="entry name" value="NAD(P)-bd_dom_sf"/>
</dbReference>
<proteinExistence type="inferred from homology"/>
<comment type="similarity">
    <text evidence="1">Belongs to the Gfo/Idh/MocA family.</text>
</comment>
<name>A0A8J3PK95_9ACTN</name>
<reference evidence="5" key="1">
    <citation type="submission" date="2021-01" db="EMBL/GenBank/DDBJ databases">
        <title>Whole genome shotgun sequence of Planosporangium flavigriseum NBRC 105377.</title>
        <authorList>
            <person name="Komaki H."/>
            <person name="Tamura T."/>
        </authorList>
    </citation>
    <scope>NUCLEOTIDE SEQUENCE</scope>
    <source>
        <strain evidence="5">NBRC 105377</strain>
    </source>
</reference>